<dbReference type="InterPro" id="IPR036388">
    <property type="entry name" value="WH-like_DNA-bd_sf"/>
</dbReference>
<keyword evidence="3" id="KW-1185">Reference proteome</keyword>
<dbReference type="Pfam" id="PF03861">
    <property type="entry name" value="ANTAR"/>
    <property type="match status" value="1"/>
</dbReference>
<name>A0ABT1Q8N0_9NOCA</name>
<dbReference type="InterPro" id="IPR005561">
    <property type="entry name" value="ANTAR"/>
</dbReference>
<evidence type="ECO:0000313" key="2">
    <source>
        <dbReference type="EMBL" id="MCQ4118614.1"/>
    </source>
</evidence>
<comment type="caution">
    <text evidence="2">The sequence shown here is derived from an EMBL/GenBank/DDBJ whole genome shotgun (WGS) entry which is preliminary data.</text>
</comment>
<evidence type="ECO:0000313" key="3">
    <source>
        <dbReference type="Proteomes" id="UP001524501"/>
    </source>
</evidence>
<proteinExistence type="predicted"/>
<feature type="domain" description="ANTAR" evidence="1">
    <location>
        <begin position="1"/>
        <end position="31"/>
    </location>
</feature>
<dbReference type="RefSeq" id="WP_255966181.1">
    <property type="nucleotide sequence ID" value="NZ_JANFQF010000003.1"/>
</dbReference>
<evidence type="ECO:0000259" key="1">
    <source>
        <dbReference type="Pfam" id="PF03861"/>
    </source>
</evidence>
<organism evidence="2 3">
    <name type="scientific">Rhodococcus tibetensis</name>
    <dbReference type="NCBI Taxonomy" id="2965064"/>
    <lineage>
        <taxon>Bacteria</taxon>
        <taxon>Bacillati</taxon>
        <taxon>Actinomycetota</taxon>
        <taxon>Actinomycetes</taxon>
        <taxon>Mycobacteriales</taxon>
        <taxon>Nocardiaceae</taxon>
        <taxon>Rhodococcus</taxon>
    </lineage>
</organism>
<protein>
    <submittedName>
        <fullName evidence="2">ANTAR domain-containing protein</fullName>
    </submittedName>
</protein>
<reference evidence="2 3" key="1">
    <citation type="submission" date="2022-07" db="EMBL/GenBank/DDBJ databases">
        <title>Degradation activity of malathion, p-nitrophenol and potential low-temperature adaptation strategy of Rhodococcus sp. FXJ9.536.</title>
        <authorList>
            <person name="Huang J."/>
            <person name="Huang Y."/>
        </authorList>
    </citation>
    <scope>NUCLEOTIDE SEQUENCE [LARGE SCALE GENOMIC DNA]</scope>
    <source>
        <strain evidence="2 3">FXJ9.536</strain>
    </source>
</reference>
<gene>
    <name evidence="2" type="ORF">NOF53_05400</name>
</gene>
<dbReference type="EMBL" id="JANFQF010000003">
    <property type="protein sequence ID" value="MCQ4118614.1"/>
    <property type="molecule type" value="Genomic_DNA"/>
</dbReference>
<dbReference type="Gene3D" id="1.10.10.10">
    <property type="entry name" value="Winged helix-like DNA-binding domain superfamily/Winged helix DNA-binding domain"/>
    <property type="match status" value="1"/>
</dbReference>
<dbReference type="Proteomes" id="UP001524501">
    <property type="component" value="Unassembled WGS sequence"/>
</dbReference>
<sequence>MERLSIDADRAFELLIKQSETSHEPLYEVAAKRVDNGHPFKDSRSP</sequence>
<accession>A0ABT1Q8N0</accession>